<feature type="transmembrane region" description="Helical" evidence="2">
    <location>
        <begin position="21"/>
        <end position="45"/>
    </location>
</feature>
<keyword evidence="2" id="KW-0812">Transmembrane</keyword>
<keyword evidence="5" id="KW-1185">Reference proteome</keyword>
<comment type="caution">
    <text evidence="4">The sequence shown here is derived from an EMBL/GenBank/DDBJ whole genome shotgun (WGS) entry which is preliminary data.</text>
</comment>
<dbReference type="GO" id="GO:0015627">
    <property type="term" value="C:type II protein secretion system complex"/>
    <property type="evidence" value="ECO:0007669"/>
    <property type="project" value="InterPro"/>
</dbReference>
<gene>
    <name evidence="4" type="ORF">J3R75_000497</name>
</gene>
<organism evidence="4 5">
    <name type="scientific">Oligosphaera ethanolica</name>
    <dbReference type="NCBI Taxonomy" id="760260"/>
    <lineage>
        <taxon>Bacteria</taxon>
        <taxon>Pseudomonadati</taxon>
        <taxon>Lentisphaerota</taxon>
        <taxon>Oligosphaeria</taxon>
        <taxon>Oligosphaerales</taxon>
        <taxon>Oligosphaeraceae</taxon>
        <taxon>Oligosphaera</taxon>
    </lineage>
</organism>
<dbReference type="Pfam" id="PF07963">
    <property type="entry name" value="N_methyl"/>
    <property type="match status" value="1"/>
</dbReference>
<dbReference type="InterPro" id="IPR012902">
    <property type="entry name" value="N_methyl_site"/>
</dbReference>
<dbReference type="AlphaFoldDB" id="A0AAE3VDH8"/>
<feature type="domain" description="DUF1559" evidence="3">
    <location>
        <begin position="47"/>
        <end position="80"/>
    </location>
</feature>
<accession>A0AAE3VDH8</accession>
<dbReference type="InterPro" id="IPR045584">
    <property type="entry name" value="Pilin-like"/>
</dbReference>
<keyword evidence="2" id="KW-0472">Membrane</keyword>
<dbReference type="InterPro" id="IPR011453">
    <property type="entry name" value="DUF1559"/>
</dbReference>
<dbReference type="PANTHER" id="PTHR30093">
    <property type="entry name" value="GENERAL SECRETION PATHWAY PROTEIN G"/>
    <property type="match status" value="1"/>
</dbReference>
<evidence type="ECO:0000259" key="3">
    <source>
        <dbReference type="Pfam" id="PF07596"/>
    </source>
</evidence>
<dbReference type="Proteomes" id="UP001238163">
    <property type="component" value="Unassembled WGS sequence"/>
</dbReference>
<sequence length="241" mass="26233">MQWAKRRSTWNDLVPQAKERCFTLIELLVVIAIIAILAAMLLPALSKAREKARTISCTSNVKQMALASSMYADDNVDMLPTAIVGGLWWHDAIVGYTGDTAIYKCPSRTGDVFASYAGKTSVVNNHYGWNYMTWDGSTSYTTRGGLGLAPRLNDPRGGPVTRGEIPHPSSMIMLGDGRTTSISGLIGNPLTNAGAMTDNVPNLHGGGCTIGHVDGHTAWYKKEVLQSRGNMWWWTKTGKND</sequence>
<dbReference type="Gene3D" id="3.30.700.10">
    <property type="entry name" value="Glycoprotein, Type 4 Pilin"/>
    <property type="match status" value="1"/>
</dbReference>
<evidence type="ECO:0000313" key="4">
    <source>
        <dbReference type="EMBL" id="MDQ0288390.1"/>
    </source>
</evidence>
<dbReference type="PANTHER" id="PTHR30093:SF2">
    <property type="entry name" value="TYPE II SECRETION SYSTEM PROTEIN H"/>
    <property type="match status" value="1"/>
</dbReference>
<dbReference type="PRINTS" id="PR00813">
    <property type="entry name" value="BCTERIALGSPG"/>
</dbReference>
<proteinExistence type="predicted"/>
<name>A0AAE3VDH8_9BACT</name>
<protein>
    <submittedName>
        <fullName evidence="4">Prepilin-type N-terminal cleavage/methylation domain-containing protein/prepilin-type processing-associated H-X9-DG protein</fullName>
    </submittedName>
</protein>
<evidence type="ECO:0000256" key="1">
    <source>
        <dbReference type="ARBA" id="ARBA00022481"/>
    </source>
</evidence>
<keyword evidence="1" id="KW-0488">Methylation</keyword>
<dbReference type="SUPFAM" id="SSF54523">
    <property type="entry name" value="Pili subunits"/>
    <property type="match status" value="1"/>
</dbReference>
<dbReference type="RefSeq" id="WP_307259713.1">
    <property type="nucleotide sequence ID" value="NZ_JAUSVL010000001.1"/>
</dbReference>
<dbReference type="EMBL" id="JAUSVL010000001">
    <property type="protein sequence ID" value="MDQ0288390.1"/>
    <property type="molecule type" value="Genomic_DNA"/>
</dbReference>
<dbReference type="Pfam" id="PF07596">
    <property type="entry name" value="SBP_bac_10"/>
    <property type="match status" value="1"/>
</dbReference>
<reference evidence="4" key="1">
    <citation type="submission" date="2023-07" db="EMBL/GenBank/DDBJ databases">
        <title>Genomic Encyclopedia of Type Strains, Phase IV (KMG-IV): sequencing the most valuable type-strain genomes for metagenomic binning, comparative biology and taxonomic classification.</title>
        <authorList>
            <person name="Goeker M."/>
        </authorList>
    </citation>
    <scope>NUCLEOTIDE SEQUENCE</scope>
    <source>
        <strain evidence="4">DSM 24202</strain>
    </source>
</reference>
<dbReference type="InterPro" id="IPR000983">
    <property type="entry name" value="Bac_GSPG_pilin"/>
</dbReference>
<dbReference type="GO" id="GO:0015628">
    <property type="term" value="P:protein secretion by the type II secretion system"/>
    <property type="evidence" value="ECO:0007669"/>
    <property type="project" value="InterPro"/>
</dbReference>
<evidence type="ECO:0000256" key="2">
    <source>
        <dbReference type="SAM" id="Phobius"/>
    </source>
</evidence>
<dbReference type="NCBIfam" id="TIGR02532">
    <property type="entry name" value="IV_pilin_GFxxxE"/>
    <property type="match status" value="1"/>
</dbReference>
<evidence type="ECO:0000313" key="5">
    <source>
        <dbReference type="Proteomes" id="UP001238163"/>
    </source>
</evidence>
<keyword evidence="2" id="KW-1133">Transmembrane helix</keyword>